<comment type="caution">
    <text evidence="1">The sequence shown here is derived from an EMBL/GenBank/DDBJ whole genome shotgun (WGS) entry which is preliminary data.</text>
</comment>
<proteinExistence type="predicted"/>
<reference evidence="1 2" key="1">
    <citation type="submission" date="2019-09" db="EMBL/GenBank/DDBJ databases">
        <title>Draft genome sequences of 48 bacterial type strains from the CCUG.</title>
        <authorList>
            <person name="Tunovic T."/>
            <person name="Pineiro-Iglesias B."/>
            <person name="Unosson C."/>
            <person name="Inganas E."/>
            <person name="Ohlen M."/>
            <person name="Cardew S."/>
            <person name="Jensie-Markopoulos S."/>
            <person name="Salva-Serra F."/>
            <person name="Jaen-Luchoro D."/>
            <person name="Karlsson R."/>
            <person name="Svensson-Stadler L."/>
            <person name="Chun J."/>
            <person name="Moore E."/>
        </authorList>
    </citation>
    <scope>NUCLEOTIDE SEQUENCE [LARGE SCALE GENOMIC DNA]</scope>
    <source>
        <strain evidence="1 2">CCUG 65686</strain>
    </source>
</reference>
<protein>
    <submittedName>
        <fullName evidence="1">PAAR domain-containing protein</fullName>
    </submittedName>
</protein>
<dbReference type="GeneID" id="93055091"/>
<name>A0A6L3N326_9BURK</name>
<organism evidence="1 2">
    <name type="scientific">Burkholderia stagnalis</name>
    <dbReference type="NCBI Taxonomy" id="1503054"/>
    <lineage>
        <taxon>Bacteria</taxon>
        <taxon>Pseudomonadati</taxon>
        <taxon>Pseudomonadota</taxon>
        <taxon>Betaproteobacteria</taxon>
        <taxon>Burkholderiales</taxon>
        <taxon>Burkholderiaceae</taxon>
        <taxon>Burkholderia</taxon>
        <taxon>Burkholderia cepacia complex</taxon>
    </lineage>
</organism>
<evidence type="ECO:0000313" key="2">
    <source>
        <dbReference type="Proteomes" id="UP000473470"/>
    </source>
</evidence>
<dbReference type="Pfam" id="PF05488">
    <property type="entry name" value="PAAR_motif"/>
    <property type="match status" value="1"/>
</dbReference>
<dbReference type="AlphaFoldDB" id="A0A6L3N326"/>
<gene>
    <name evidence="1" type="ORF">F7R25_04465</name>
</gene>
<evidence type="ECO:0000313" key="1">
    <source>
        <dbReference type="EMBL" id="KAB0640291.1"/>
    </source>
</evidence>
<dbReference type="RefSeq" id="WP_059884572.1">
    <property type="nucleotide sequence ID" value="NZ_CABVPM010000076.1"/>
</dbReference>
<dbReference type="Proteomes" id="UP000473470">
    <property type="component" value="Unassembled WGS sequence"/>
</dbReference>
<dbReference type="Gene3D" id="2.60.200.60">
    <property type="match status" value="1"/>
</dbReference>
<sequence length="85" mass="8927">MPNVIYIGDETSHGGKVLTGSSRVKLNGRGAARKTDKVSCPMCGDNEIAEGNDRMLDGNLPLAFHGYKTRCGAVLIASSKVTSST</sequence>
<accession>A0A6L3N326</accession>
<dbReference type="InterPro" id="IPR008727">
    <property type="entry name" value="PAAR_motif"/>
</dbReference>
<dbReference type="EMBL" id="VZOK01000005">
    <property type="protein sequence ID" value="KAB0640291.1"/>
    <property type="molecule type" value="Genomic_DNA"/>
</dbReference>
<dbReference type="CDD" id="cd14744">
    <property type="entry name" value="PAAR_CT_2"/>
    <property type="match status" value="1"/>
</dbReference>